<proteinExistence type="predicted"/>
<dbReference type="EMBL" id="JACHCC010000008">
    <property type="protein sequence ID" value="MBB6500940.1"/>
    <property type="molecule type" value="Genomic_DNA"/>
</dbReference>
<reference evidence="1 2" key="1">
    <citation type="submission" date="2020-08" db="EMBL/GenBank/DDBJ databases">
        <title>Genomic Encyclopedia of Type Strains, Phase IV (KMG-V): Genome sequencing to study the core and pangenomes of soil and plant-associated prokaryotes.</title>
        <authorList>
            <person name="Whitman W."/>
        </authorList>
    </citation>
    <scope>NUCLEOTIDE SEQUENCE [LARGE SCALE GENOMIC DNA]</scope>
    <source>
        <strain evidence="1 2">M2T3</strain>
    </source>
</reference>
<organism evidence="1 2">
    <name type="scientific">Pedobacter cryoconitis</name>
    <dbReference type="NCBI Taxonomy" id="188932"/>
    <lineage>
        <taxon>Bacteria</taxon>
        <taxon>Pseudomonadati</taxon>
        <taxon>Bacteroidota</taxon>
        <taxon>Sphingobacteriia</taxon>
        <taxon>Sphingobacteriales</taxon>
        <taxon>Sphingobacteriaceae</taxon>
        <taxon>Pedobacter</taxon>
    </lineage>
</organism>
<sequence>MKSVKIAMLMAEDRKMEADHKLITEQEDKINK</sequence>
<evidence type="ECO:0000313" key="1">
    <source>
        <dbReference type="EMBL" id="MBB6500940.1"/>
    </source>
</evidence>
<dbReference type="AlphaFoldDB" id="A0A7X0J4X8"/>
<name>A0A7X0J4X8_9SPHI</name>
<comment type="caution">
    <text evidence="1">The sequence shown here is derived from an EMBL/GenBank/DDBJ whole genome shotgun (WGS) entry which is preliminary data.</text>
</comment>
<gene>
    <name evidence="1" type="ORF">HDF25_003103</name>
</gene>
<dbReference type="Proteomes" id="UP000521017">
    <property type="component" value="Unassembled WGS sequence"/>
</dbReference>
<evidence type="ECO:0000313" key="2">
    <source>
        <dbReference type="Proteomes" id="UP000521017"/>
    </source>
</evidence>
<accession>A0A7X0J4X8</accession>
<protein>
    <submittedName>
        <fullName evidence="1">Uncharacterized protein</fullName>
    </submittedName>
</protein>